<evidence type="ECO:0000256" key="1">
    <source>
        <dbReference type="ARBA" id="ARBA00004141"/>
    </source>
</evidence>
<comment type="subcellular location">
    <subcellularLocation>
        <location evidence="1">Membrane</location>
        <topology evidence="1">Multi-pass membrane protein</topology>
    </subcellularLocation>
</comment>
<dbReference type="AlphaFoldDB" id="A0A914ACH9"/>
<keyword evidence="7 10" id="KW-0443">Lipid metabolism</keyword>
<evidence type="ECO:0000313" key="11">
    <source>
        <dbReference type="EnsemblMetazoa" id="XP_038061171.1"/>
    </source>
</evidence>
<dbReference type="GO" id="GO:0019367">
    <property type="term" value="P:fatty acid elongation, saturated fatty acid"/>
    <property type="evidence" value="ECO:0007669"/>
    <property type="project" value="TreeGrafter"/>
</dbReference>
<reference evidence="11" key="1">
    <citation type="submission" date="2022-11" db="UniProtKB">
        <authorList>
            <consortium name="EnsemblMetazoa"/>
        </authorList>
    </citation>
    <scope>IDENTIFICATION</scope>
</reference>
<dbReference type="OMA" id="PIIFLHW"/>
<keyword evidence="4 10" id="KW-0812">Transmembrane</keyword>
<dbReference type="GeneID" id="119731939"/>
<dbReference type="GO" id="GO:0034626">
    <property type="term" value="P:fatty acid elongation, polyunsaturated fatty acid"/>
    <property type="evidence" value="ECO:0007669"/>
    <property type="project" value="TreeGrafter"/>
</dbReference>
<proteinExistence type="inferred from homology"/>
<evidence type="ECO:0000256" key="10">
    <source>
        <dbReference type="RuleBase" id="RU361115"/>
    </source>
</evidence>
<dbReference type="PANTHER" id="PTHR11157:SF17">
    <property type="entry name" value="ELONGATION OF VERY LONG CHAIN FATTY ACIDS PROTEIN 6"/>
    <property type="match status" value="1"/>
</dbReference>
<feature type="transmembrane region" description="Helical" evidence="10">
    <location>
        <begin position="152"/>
        <end position="171"/>
    </location>
</feature>
<evidence type="ECO:0000256" key="4">
    <source>
        <dbReference type="ARBA" id="ARBA00022692"/>
    </source>
</evidence>
<dbReference type="GO" id="GO:0009922">
    <property type="term" value="F:fatty acid elongase activity"/>
    <property type="evidence" value="ECO:0007669"/>
    <property type="project" value="UniProtKB-EC"/>
</dbReference>
<organism evidence="11 12">
    <name type="scientific">Patiria miniata</name>
    <name type="common">Bat star</name>
    <name type="synonym">Asterina miniata</name>
    <dbReference type="NCBI Taxonomy" id="46514"/>
    <lineage>
        <taxon>Eukaryota</taxon>
        <taxon>Metazoa</taxon>
        <taxon>Echinodermata</taxon>
        <taxon>Eleutherozoa</taxon>
        <taxon>Asterozoa</taxon>
        <taxon>Asteroidea</taxon>
        <taxon>Valvatacea</taxon>
        <taxon>Valvatida</taxon>
        <taxon>Asterinidae</taxon>
        <taxon>Patiria</taxon>
    </lineage>
</organism>
<evidence type="ECO:0000256" key="3">
    <source>
        <dbReference type="ARBA" id="ARBA00022679"/>
    </source>
</evidence>
<dbReference type="EC" id="2.3.1.199" evidence="10"/>
<feature type="transmembrane region" description="Helical" evidence="10">
    <location>
        <begin position="48"/>
        <end position="67"/>
    </location>
</feature>
<dbReference type="Proteomes" id="UP000887568">
    <property type="component" value="Unplaced"/>
</dbReference>
<feature type="transmembrane region" description="Helical" evidence="10">
    <location>
        <begin position="79"/>
        <end position="97"/>
    </location>
</feature>
<feature type="transmembrane region" description="Helical" evidence="10">
    <location>
        <begin position="177"/>
        <end position="198"/>
    </location>
</feature>
<feature type="transmembrane region" description="Helical" evidence="10">
    <location>
        <begin position="253"/>
        <end position="272"/>
    </location>
</feature>
<keyword evidence="3 10" id="KW-0808">Transferase</keyword>
<evidence type="ECO:0000256" key="9">
    <source>
        <dbReference type="ARBA" id="ARBA00023160"/>
    </source>
</evidence>
<evidence type="ECO:0000256" key="7">
    <source>
        <dbReference type="ARBA" id="ARBA00023098"/>
    </source>
</evidence>
<keyword evidence="9 10" id="KW-0275">Fatty acid biosynthesis</keyword>
<dbReference type="GO" id="GO:0034625">
    <property type="term" value="P:fatty acid elongation, monounsaturated fatty acid"/>
    <property type="evidence" value="ECO:0007669"/>
    <property type="project" value="TreeGrafter"/>
</dbReference>
<dbReference type="GO" id="GO:0042761">
    <property type="term" value="P:very long-chain fatty acid biosynthetic process"/>
    <property type="evidence" value="ECO:0007669"/>
    <property type="project" value="TreeGrafter"/>
</dbReference>
<dbReference type="GO" id="GO:0030148">
    <property type="term" value="P:sphingolipid biosynthetic process"/>
    <property type="evidence" value="ECO:0007669"/>
    <property type="project" value="TreeGrafter"/>
</dbReference>
<evidence type="ECO:0000256" key="2">
    <source>
        <dbReference type="ARBA" id="ARBA00022516"/>
    </source>
</evidence>
<feature type="transmembrane region" description="Helical" evidence="10">
    <location>
        <begin position="210"/>
        <end position="233"/>
    </location>
</feature>
<evidence type="ECO:0000256" key="6">
    <source>
        <dbReference type="ARBA" id="ARBA00022989"/>
    </source>
</evidence>
<dbReference type="InterPro" id="IPR002076">
    <property type="entry name" value="ELO_fam"/>
</dbReference>
<evidence type="ECO:0000256" key="5">
    <source>
        <dbReference type="ARBA" id="ARBA00022832"/>
    </source>
</evidence>
<keyword evidence="12" id="KW-1185">Reference proteome</keyword>
<protein>
    <recommendedName>
        <fullName evidence="10">Elongation of very long chain fatty acids protein</fullName>
        <ecNumber evidence="10">2.3.1.199</ecNumber>
    </recommendedName>
    <alternativeName>
        <fullName evidence="10">Very-long-chain 3-oxoacyl-CoA synthase</fullName>
    </alternativeName>
</protein>
<dbReference type="RefSeq" id="XP_038061171.1">
    <property type="nucleotide sequence ID" value="XM_038205243.1"/>
</dbReference>
<dbReference type="PANTHER" id="PTHR11157">
    <property type="entry name" value="FATTY ACID ACYL TRANSFERASE-RELATED"/>
    <property type="match status" value="1"/>
</dbReference>
<dbReference type="OrthoDB" id="10259681at2759"/>
<evidence type="ECO:0000313" key="12">
    <source>
        <dbReference type="Proteomes" id="UP000887568"/>
    </source>
</evidence>
<keyword evidence="5 10" id="KW-0276">Fatty acid metabolism</keyword>
<accession>A0A914ACH9</accession>
<dbReference type="Pfam" id="PF01151">
    <property type="entry name" value="ELO"/>
    <property type="match status" value="1"/>
</dbReference>
<comment type="catalytic activity">
    <reaction evidence="10">
        <text>a very-long-chain acyl-CoA + malonyl-CoA + H(+) = a very-long-chain 3-oxoacyl-CoA + CO2 + CoA</text>
        <dbReference type="Rhea" id="RHEA:32727"/>
        <dbReference type="ChEBI" id="CHEBI:15378"/>
        <dbReference type="ChEBI" id="CHEBI:16526"/>
        <dbReference type="ChEBI" id="CHEBI:57287"/>
        <dbReference type="ChEBI" id="CHEBI:57384"/>
        <dbReference type="ChEBI" id="CHEBI:90725"/>
        <dbReference type="ChEBI" id="CHEBI:90736"/>
        <dbReference type="EC" id="2.3.1.199"/>
    </reaction>
</comment>
<sequence>MEGFSQNRLEDVVINSTLRSFQPAIVFEFERDFKAEEAIFWFRNNRQFSVLVSAVYVVLVFAGRWFMSSRTPYDLRIPLAVWSAGLAVFSWAGMLRLSAETYHVFRTYGWHASVCDPGVYQGTTGYWVWIFTLSKLPELGDTAFIVLRKQNLIFLHWYHHITVLMYSWYSYSQIVSLARYFAVMNYTVHSFMYSYYAIRASRLMRIPSWIGMLITSLQITQMLVGCVVNGYAYSQMKSGGTCATNDENMRMSFLMYFSYLLLFVHFFYERYMSKPRPVREKRD</sequence>
<comment type="similarity">
    <text evidence="10">Belongs to the ELO family.</text>
</comment>
<keyword evidence="6 10" id="KW-1133">Transmembrane helix</keyword>
<keyword evidence="8 10" id="KW-0472">Membrane</keyword>
<name>A0A914ACH9_PATMI</name>
<dbReference type="EnsemblMetazoa" id="XM_038205243.1">
    <property type="protein sequence ID" value="XP_038061171.1"/>
    <property type="gene ID" value="LOC119731939"/>
</dbReference>
<dbReference type="InterPro" id="IPR030457">
    <property type="entry name" value="ELO_CS"/>
</dbReference>
<evidence type="ECO:0000256" key="8">
    <source>
        <dbReference type="ARBA" id="ARBA00023136"/>
    </source>
</evidence>
<keyword evidence="2 10" id="KW-0444">Lipid biosynthesis</keyword>
<dbReference type="GO" id="GO:0005789">
    <property type="term" value="C:endoplasmic reticulum membrane"/>
    <property type="evidence" value="ECO:0007669"/>
    <property type="project" value="TreeGrafter"/>
</dbReference>
<dbReference type="PROSITE" id="PS01188">
    <property type="entry name" value="ELO"/>
    <property type="match status" value="1"/>
</dbReference>